<evidence type="ECO:0000256" key="1">
    <source>
        <dbReference type="SAM" id="MobiDB-lite"/>
    </source>
</evidence>
<name>A0A1J7G6U2_LUPAN</name>
<dbReference type="EMBL" id="CM007376">
    <property type="protein sequence ID" value="OIV96227.1"/>
    <property type="molecule type" value="Genomic_DNA"/>
</dbReference>
<protein>
    <submittedName>
        <fullName evidence="2">Uncharacterized protein</fullName>
    </submittedName>
</protein>
<dbReference type="InterPro" id="IPR013083">
    <property type="entry name" value="Znf_RING/FYVE/PHD"/>
</dbReference>
<dbReference type="Pfam" id="PF07800">
    <property type="entry name" value="DUF1644"/>
    <property type="match status" value="1"/>
</dbReference>
<proteinExistence type="predicted"/>
<dbReference type="InterPro" id="IPR012866">
    <property type="entry name" value="DUF1644"/>
</dbReference>
<dbReference type="OrthoDB" id="1921166at2759"/>
<reference evidence="2 3" key="1">
    <citation type="journal article" date="2017" name="Plant Biotechnol. J.">
        <title>A comprehensive draft genome sequence for lupin (Lupinus angustifolius), an emerging health food: insights into plant-microbe interactions and legume evolution.</title>
        <authorList>
            <person name="Hane J.K."/>
            <person name="Ming Y."/>
            <person name="Kamphuis L.G."/>
            <person name="Nelson M.N."/>
            <person name="Garg G."/>
            <person name="Atkins C.A."/>
            <person name="Bayer P.E."/>
            <person name="Bravo A."/>
            <person name="Bringans S."/>
            <person name="Cannon S."/>
            <person name="Edwards D."/>
            <person name="Foley R."/>
            <person name="Gao L.L."/>
            <person name="Harrison M.J."/>
            <person name="Huang W."/>
            <person name="Hurgobin B."/>
            <person name="Li S."/>
            <person name="Liu C.W."/>
            <person name="McGrath A."/>
            <person name="Morahan G."/>
            <person name="Murray J."/>
            <person name="Weller J."/>
            <person name="Jian J."/>
            <person name="Singh K.B."/>
        </authorList>
    </citation>
    <scope>NUCLEOTIDE SEQUENCE [LARGE SCALE GENOMIC DNA]</scope>
    <source>
        <strain evidence="3">cv. Tanjil</strain>
        <tissue evidence="2">Whole plant</tissue>
    </source>
</reference>
<dbReference type="Gene3D" id="3.30.40.10">
    <property type="entry name" value="Zinc/RING finger domain, C3HC4 (zinc finger)"/>
    <property type="match status" value="1"/>
</dbReference>
<dbReference type="AlphaFoldDB" id="A0A1J7G6U2"/>
<dbReference type="PANTHER" id="PTHR31197">
    <property type="entry name" value="OS01G0612600 PROTEIN"/>
    <property type="match status" value="1"/>
</dbReference>
<evidence type="ECO:0000313" key="3">
    <source>
        <dbReference type="Proteomes" id="UP000188354"/>
    </source>
</evidence>
<feature type="region of interest" description="Disordered" evidence="1">
    <location>
        <begin position="1"/>
        <end position="23"/>
    </location>
</feature>
<gene>
    <name evidence="2" type="ORF">TanjilG_14904</name>
</gene>
<organism evidence="2 3">
    <name type="scientific">Lupinus angustifolius</name>
    <name type="common">Narrow-leaved blue lupine</name>
    <dbReference type="NCBI Taxonomy" id="3871"/>
    <lineage>
        <taxon>Eukaryota</taxon>
        <taxon>Viridiplantae</taxon>
        <taxon>Streptophyta</taxon>
        <taxon>Embryophyta</taxon>
        <taxon>Tracheophyta</taxon>
        <taxon>Spermatophyta</taxon>
        <taxon>Magnoliopsida</taxon>
        <taxon>eudicotyledons</taxon>
        <taxon>Gunneridae</taxon>
        <taxon>Pentapetalae</taxon>
        <taxon>rosids</taxon>
        <taxon>fabids</taxon>
        <taxon>Fabales</taxon>
        <taxon>Fabaceae</taxon>
        <taxon>Papilionoideae</taxon>
        <taxon>50 kb inversion clade</taxon>
        <taxon>genistoids sensu lato</taxon>
        <taxon>core genistoids</taxon>
        <taxon>Genisteae</taxon>
        <taxon>Lupinus</taxon>
    </lineage>
</organism>
<keyword evidence="3" id="KW-1185">Reference proteome</keyword>
<dbReference type="PANTHER" id="PTHR31197:SF12">
    <property type="entry name" value="OS02G0770600 PROTEIN"/>
    <property type="match status" value="1"/>
</dbReference>
<evidence type="ECO:0000313" key="2">
    <source>
        <dbReference type="EMBL" id="OIV96227.1"/>
    </source>
</evidence>
<dbReference type="KEGG" id="lang:109328919"/>
<feature type="region of interest" description="Disordered" evidence="1">
    <location>
        <begin position="297"/>
        <end position="328"/>
    </location>
</feature>
<accession>A0A1J7G6U2</accession>
<sequence length="355" mass="40001">MARGSKAQRGIASHQYRPTPYPLPPRKRDICEDMFPKNCSKALDKKDLEDVTCSVCMEYPHNAVLLLCSSHDNGCRPYMCGTSYRHSNCLDQYKKAYTKVISSSNGQQPQQGLISNQGVLQGSNSTCRENEVAKLSCPLCRGQVKGWTIVEPVRDYLNSKKRSCMQDNCTFSGNYRELKKHVRAEHPSACPRAIDPEHENKWRFLEREREREDVISTVTAAMPGALVLGDYVIEGHHNIDFNGVLQEEAAFDAAMGTSRNGRRQIPVEAINFFLMLHSIRQANNDLDNLSRRRLRQLSGQSVTQHETPPVDDGGNDRSSGGNDGVSLVSRLHRHGSGRVLLNRSGRRRRQREGHN</sequence>
<dbReference type="Gramene" id="OIV96227">
    <property type="protein sequence ID" value="OIV96227"/>
    <property type="gene ID" value="TanjilG_14904"/>
</dbReference>
<dbReference type="STRING" id="3871.A0A1J7G6U2"/>
<dbReference type="Proteomes" id="UP000188354">
    <property type="component" value="Chromosome LG16"/>
</dbReference>